<accession>B4R870</accession>
<dbReference type="HOGENOM" id="CLU_1049093_0_0_5"/>
<dbReference type="Gene3D" id="1.10.10.60">
    <property type="entry name" value="Homeodomain-like"/>
    <property type="match status" value="2"/>
</dbReference>
<reference evidence="1 2" key="1">
    <citation type="journal article" date="2008" name="BMC Genomics">
        <title>Complete genome of Phenylobacterium zucineum - a novel facultative intracellular bacterium isolated from human erythroleukemia cell line K562.</title>
        <authorList>
            <person name="Luo Y."/>
            <person name="Xu X."/>
            <person name="Ding Z."/>
            <person name="Liu Z."/>
            <person name="Zhang B."/>
            <person name="Yan Z."/>
            <person name="Sun J."/>
            <person name="Hu S."/>
            <person name="Hu X."/>
        </authorList>
    </citation>
    <scope>NUCLEOTIDE SEQUENCE [LARGE SCALE GENOMIC DNA]</scope>
    <source>
        <strain evidence="1 2">HLK1</strain>
    </source>
</reference>
<dbReference type="Pfam" id="PF20901">
    <property type="entry name" value="Sf6_terminase"/>
    <property type="match status" value="2"/>
</dbReference>
<dbReference type="EMBL" id="CP000747">
    <property type="protein sequence ID" value="ACG79188.1"/>
    <property type="molecule type" value="Genomic_DNA"/>
</dbReference>
<dbReference type="KEGG" id="pzu:PHZ_c2779"/>
<dbReference type="Proteomes" id="UP000001868">
    <property type="component" value="Chromosome"/>
</dbReference>
<evidence type="ECO:0000313" key="2">
    <source>
        <dbReference type="Proteomes" id="UP000001868"/>
    </source>
</evidence>
<evidence type="ECO:0000313" key="1">
    <source>
        <dbReference type="EMBL" id="ACG79188.1"/>
    </source>
</evidence>
<protein>
    <submittedName>
        <fullName evidence="1">Uncharacterized protein</fullName>
    </submittedName>
</protein>
<gene>
    <name evidence="1" type="ordered locus">PHZ_c2779</name>
</gene>
<dbReference type="AlphaFoldDB" id="B4R870"/>
<dbReference type="InterPro" id="IPR048683">
    <property type="entry name" value="Sf6_terminase"/>
</dbReference>
<sequence length="265" mass="30505">MELLGIPRTKYPQNEVSAERTFCSLFVLFCASLGGMPAQHWFEGEGEWWPAVDHRAGFRETSCHEATCREILRRMARGMTIKEITADPDMPSYATLFHWVRTFAEFGEAYRALRAELAAERRERWEEKRQAKAFWGPHKARVLGRRWWRRGRPSSYTRAAGEAICARLARGEAMSAINADPAMPSSKVVYRWLRTEPEFARMVAEARAQQRRALKLKIHLASDLPIQGTTREMLARAKARVARLEGRLGRLTPKVWGRSEEEGLF</sequence>
<name>B4R870_PHEZH</name>
<keyword evidence="2" id="KW-1185">Reference proteome</keyword>
<proteinExistence type="predicted"/>
<organism evidence="1 2">
    <name type="scientific">Phenylobacterium zucineum (strain HLK1)</name>
    <dbReference type="NCBI Taxonomy" id="450851"/>
    <lineage>
        <taxon>Bacteria</taxon>
        <taxon>Pseudomonadati</taxon>
        <taxon>Pseudomonadota</taxon>
        <taxon>Alphaproteobacteria</taxon>
        <taxon>Caulobacterales</taxon>
        <taxon>Caulobacteraceae</taxon>
        <taxon>Phenylobacterium</taxon>
    </lineage>
</organism>